<dbReference type="Proteomes" id="UP001472677">
    <property type="component" value="Unassembled WGS sequence"/>
</dbReference>
<evidence type="ECO:0000313" key="2">
    <source>
        <dbReference type="EMBL" id="KAK8565198.1"/>
    </source>
</evidence>
<organism evidence="2 3">
    <name type="scientific">Hibiscus sabdariffa</name>
    <name type="common">roselle</name>
    <dbReference type="NCBI Taxonomy" id="183260"/>
    <lineage>
        <taxon>Eukaryota</taxon>
        <taxon>Viridiplantae</taxon>
        <taxon>Streptophyta</taxon>
        <taxon>Embryophyta</taxon>
        <taxon>Tracheophyta</taxon>
        <taxon>Spermatophyta</taxon>
        <taxon>Magnoliopsida</taxon>
        <taxon>eudicotyledons</taxon>
        <taxon>Gunneridae</taxon>
        <taxon>Pentapetalae</taxon>
        <taxon>rosids</taxon>
        <taxon>malvids</taxon>
        <taxon>Malvales</taxon>
        <taxon>Malvaceae</taxon>
        <taxon>Malvoideae</taxon>
        <taxon>Hibiscus</taxon>
    </lineage>
</organism>
<accession>A0ABR2ET54</accession>
<feature type="region of interest" description="Disordered" evidence="1">
    <location>
        <begin position="19"/>
        <end position="44"/>
    </location>
</feature>
<proteinExistence type="predicted"/>
<dbReference type="EMBL" id="JBBPBM010000010">
    <property type="protein sequence ID" value="KAK8565198.1"/>
    <property type="molecule type" value="Genomic_DNA"/>
</dbReference>
<comment type="caution">
    <text evidence="2">The sequence shown here is derived from an EMBL/GenBank/DDBJ whole genome shotgun (WGS) entry which is preliminary data.</text>
</comment>
<name>A0ABR2ET54_9ROSI</name>
<sequence>MGGGNEPREGSSWLAAVEELEPVFNQEQEPQPSPPTLPFSSYPRPTNRYQERVLPVPVIFQGKEVNMHRMFVEVSCRGSIFKVSLEGRLRDVCTALAENLSDCDLYNMYSEDDTSSSLPVSHPTQGLIGGPASEQVIRDPSHKPEPFLHGNVQQKSFGNLIVR</sequence>
<keyword evidence="3" id="KW-1185">Reference proteome</keyword>
<evidence type="ECO:0000256" key="1">
    <source>
        <dbReference type="SAM" id="MobiDB-lite"/>
    </source>
</evidence>
<protein>
    <submittedName>
        <fullName evidence="2">Uncharacterized protein</fullName>
    </submittedName>
</protein>
<gene>
    <name evidence="2" type="ORF">V6N12_058770</name>
</gene>
<evidence type="ECO:0000313" key="3">
    <source>
        <dbReference type="Proteomes" id="UP001472677"/>
    </source>
</evidence>
<reference evidence="2 3" key="1">
    <citation type="journal article" date="2024" name="G3 (Bethesda)">
        <title>Genome assembly of Hibiscus sabdariffa L. provides insights into metabolisms of medicinal natural products.</title>
        <authorList>
            <person name="Kim T."/>
        </authorList>
    </citation>
    <scope>NUCLEOTIDE SEQUENCE [LARGE SCALE GENOMIC DNA]</scope>
    <source>
        <strain evidence="2">TK-2024</strain>
        <tissue evidence="2">Old leaves</tissue>
    </source>
</reference>